<reference evidence="1 2" key="1">
    <citation type="submission" date="2020-01" db="EMBL/GenBank/DDBJ databases">
        <title>Genome analysis of Anaerocolumna sp. CBA3638.</title>
        <authorList>
            <person name="Kim J."/>
            <person name="Roh S.W."/>
        </authorList>
    </citation>
    <scope>NUCLEOTIDE SEQUENCE [LARGE SCALE GENOMIC DNA]</scope>
    <source>
        <strain evidence="1 2">CBA3638</strain>
    </source>
</reference>
<sequence length="47" mass="5693">MNKNKHLLLSERIIIELSLNSEDFITYMKVHPYTYCTNGFCGRQKRW</sequence>
<evidence type="ECO:0000313" key="1">
    <source>
        <dbReference type="EMBL" id="QHQ60201.1"/>
    </source>
</evidence>
<dbReference type="EMBL" id="CP048000">
    <property type="protein sequence ID" value="QHQ60201.1"/>
    <property type="molecule type" value="Genomic_DNA"/>
</dbReference>
<dbReference type="KEGG" id="anr:Ana3638_04950"/>
<dbReference type="RefSeq" id="WP_161837037.1">
    <property type="nucleotide sequence ID" value="NZ_CP048000.1"/>
</dbReference>
<name>A0A6P1TJH9_9FIRM</name>
<dbReference type="Proteomes" id="UP000464314">
    <property type="component" value="Chromosome"/>
</dbReference>
<gene>
    <name evidence="1" type="ORF">Ana3638_04950</name>
</gene>
<evidence type="ECO:0000313" key="2">
    <source>
        <dbReference type="Proteomes" id="UP000464314"/>
    </source>
</evidence>
<dbReference type="AlphaFoldDB" id="A0A6P1TJH9"/>
<keyword evidence="2" id="KW-1185">Reference proteome</keyword>
<accession>A0A6P1TJH9</accession>
<protein>
    <recommendedName>
        <fullName evidence="3">Transposase</fullName>
    </recommendedName>
</protein>
<organism evidence="1 2">
    <name type="scientific">Anaerocolumna sedimenticola</name>
    <dbReference type="NCBI Taxonomy" id="2696063"/>
    <lineage>
        <taxon>Bacteria</taxon>
        <taxon>Bacillati</taxon>
        <taxon>Bacillota</taxon>
        <taxon>Clostridia</taxon>
        <taxon>Lachnospirales</taxon>
        <taxon>Lachnospiraceae</taxon>
        <taxon>Anaerocolumna</taxon>
    </lineage>
</organism>
<evidence type="ECO:0008006" key="3">
    <source>
        <dbReference type="Google" id="ProtNLM"/>
    </source>
</evidence>
<proteinExistence type="predicted"/>